<feature type="domain" description="AAA+ ATPase" evidence="10">
    <location>
        <begin position="241"/>
        <end position="373"/>
    </location>
</feature>
<evidence type="ECO:0000256" key="1">
    <source>
        <dbReference type="ARBA" id="ARBA00004123"/>
    </source>
</evidence>
<dbReference type="GO" id="GO:0031389">
    <property type="term" value="C:Rad17 RFC-like complex"/>
    <property type="evidence" value="ECO:0007669"/>
    <property type="project" value="TreeGrafter"/>
</dbReference>
<dbReference type="CDD" id="cd18140">
    <property type="entry name" value="HLD_clamp_RFC"/>
    <property type="match status" value="1"/>
</dbReference>
<dbReference type="GO" id="GO:0003689">
    <property type="term" value="F:DNA clamp loader activity"/>
    <property type="evidence" value="ECO:0007669"/>
    <property type="project" value="TreeGrafter"/>
</dbReference>
<comment type="subcellular location">
    <subcellularLocation>
        <location evidence="1">Nucleus</location>
    </subcellularLocation>
</comment>
<keyword evidence="5" id="KW-0067">ATP-binding</keyword>
<dbReference type="GO" id="GO:0003677">
    <property type="term" value="F:DNA binding"/>
    <property type="evidence" value="ECO:0007669"/>
    <property type="project" value="InterPro"/>
</dbReference>
<dbReference type="Gene3D" id="3.40.50.300">
    <property type="entry name" value="P-loop containing nucleotide triphosphate hydrolases"/>
    <property type="match status" value="1"/>
</dbReference>
<evidence type="ECO:0000256" key="9">
    <source>
        <dbReference type="SAM" id="SignalP"/>
    </source>
</evidence>
<dbReference type="InterPro" id="IPR003593">
    <property type="entry name" value="AAA+_ATPase"/>
</dbReference>
<dbReference type="AlphaFoldDB" id="A0AAF0F0K0"/>
<dbReference type="NCBIfam" id="NF001679">
    <property type="entry name" value="PRK00440.1"/>
    <property type="match status" value="1"/>
</dbReference>
<dbReference type="SMART" id="SM00382">
    <property type="entry name" value="AAA"/>
    <property type="match status" value="1"/>
</dbReference>
<dbReference type="Pfam" id="PF08542">
    <property type="entry name" value="Rep_fac_C"/>
    <property type="match status" value="1"/>
</dbReference>
<dbReference type="InterPro" id="IPR027417">
    <property type="entry name" value="P-loop_NTPase"/>
</dbReference>
<dbReference type="GO" id="GO:0005524">
    <property type="term" value="F:ATP binding"/>
    <property type="evidence" value="ECO:0007669"/>
    <property type="project" value="UniProtKB-KW"/>
</dbReference>
<dbReference type="GO" id="GO:0005663">
    <property type="term" value="C:DNA replication factor C complex"/>
    <property type="evidence" value="ECO:0007669"/>
    <property type="project" value="TreeGrafter"/>
</dbReference>
<keyword evidence="6" id="KW-0539">Nucleus</keyword>
<dbReference type="GeneID" id="85224865"/>
<dbReference type="Pfam" id="PF00004">
    <property type="entry name" value="AAA"/>
    <property type="match status" value="1"/>
</dbReference>
<dbReference type="SUPFAM" id="SSF48019">
    <property type="entry name" value="post-AAA+ oligomerization domain-like"/>
    <property type="match status" value="1"/>
</dbReference>
<dbReference type="GO" id="GO:0031391">
    <property type="term" value="C:Elg1 RFC-like complex"/>
    <property type="evidence" value="ECO:0007669"/>
    <property type="project" value="TreeGrafter"/>
</dbReference>
<dbReference type="GO" id="GO:0006271">
    <property type="term" value="P:DNA strand elongation involved in DNA replication"/>
    <property type="evidence" value="ECO:0007669"/>
    <property type="project" value="UniProtKB-ARBA"/>
</dbReference>
<evidence type="ECO:0000256" key="2">
    <source>
        <dbReference type="ARBA" id="ARBA00005378"/>
    </source>
</evidence>
<dbReference type="SUPFAM" id="SSF52540">
    <property type="entry name" value="P-loop containing nucleoside triphosphate hydrolases"/>
    <property type="match status" value="1"/>
</dbReference>
<feature type="signal peptide" evidence="9">
    <location>
        <begin position="1"/>
        <end position="19"/>
    </location>
</feature>
<dbReference type="Gene3D" id="1.20.272.10">
    <property type="match status" value="1"/>
</dbReference>
<dbReference type="FunFam" id="3.40.50.300:FF:000107">
    <property type="entry name" value="Replication factor C subunit 4"/>
    <property type="match status" value="1"/>
</dbReference>
<feature type="transmembrane region" description="Helical" evidence="8">
    <location>
        <begin position="136"/>
        <end position="156"/>
    </location>
</feature>
<keyword evidence="8" id="KW-1133">Transmembrane helix</keyword>
<keyword evidence="8" id="KW-0472">Membrane</keyword>
<dbReference type="InterPro" id="IPR008921">
    <property type="entry name" value="DNA_pol3_clamp-load_cplx_C"/>
</dbReference>
<keyword evidence="8" id="KW-0812">Transmembrane</keyword>
<dbReference type="InterPro" id="IPR003959">
    <property type="entry name" value="ATPase_AAA_core"/>
</dbReference>
<feature type="transmembrane region" description="Helical" evidence="8">
    <location>
        <begin position="100"/>
        <end position="124"/>
    </location>
</feature>
<feature type="chain" id="PRO_5042065810" description="Replication factor C subunit 4" evidence="9">
    <location>
        <begin position="20"/>
        <end position="530"/>
    </location>
</feature>
<evidence type="ECO:0000259" key="10">
    <source>
        <dbReference type="SMART" id="SM00382"/>
    </source>
</evidence>
<proteinExistence type="inferred from homology"/>
<dbReference type="CDD" id="cd00009">
    <property type="entry name" value="AAA"/>
    <property type="match status" value="1"/>
</dbReference>
<evidence type="ECO:0000256" key="8">
    <source>
        <dbReference type="SAM" id="Phobius"/>
    </source>
</evidence>
<dbReference type="FunFam" id="1.10.8.60:FF:000012">
    <property type="entry name" value="Replication factor C subunit 4"/>
    <property type="match status" value="1"/>
</dbReference>
<evidence type="ECO:0000313" key="11">
    <source>
        <dbReference type="EMBL" id="WFD38267.1"/>
    </source>
</evidence>
<evidence type="ECO:0000313" key="12">
    <source>
        <dbReference type="Proteomes" id="UP001217754"/>
    </source>
</evidence>
<keyword evidence="3" id="KW-0235">DNA replication</keyword>
<comment type="similarity">
    <text evidence="2">Belongs to the activator 1 small subunits family.</text>
</comment>
<organism evidence="11 12">
    <name type="scientific">Malassezia japonica</name>
    <dbReference type="NCBI Taxonomy" id="223818"/>
    <lineage>
        <taxon>Eukaryota</taxon>
        <taxon>Fungi</taxon>
        <taxon>Dikarya</taxon>
        <taxon>Basidiomycota</taxon>
        <taxon>Ustilaginomycotina</taxon>
        <taxon>Malasseziomycetes</taxon>
        <taxon>Malasseziales</taxon>
        <taxon>Malasseziaceae</taxon>
        <taxon>Malassezia</taxon>
    </lineage>
</organism>
<dbReference type="InterPro" id="IPR050238">
    <property type="entry name" value="DNA_Rep/Repair_Clamp_Loader"/>
</dbReference>
<keyword evidence="9" id="KW-0732">Signal</keyword>
<keyword evidence="4" id="KW-0547">Nucleotide-binding</keyword>
<dbReference type="Proteomes" id="UP001217754">
    <property type="component" value="Chromosome 2"/>
</dbReference>
<evidence type="ECO:0000256" key="4">
    <source>
        <dbReference type="ARBA" id="ARBA00022741"/>
    </source>
</evidence>
<feature type="transmembrane region" description="Helical" evidence="8">
    <location>
        <begin position="176"/>
        <end position="198"/>
    </location>
</feature>
<sequence length="530" mass="58280">MRVWPWLVGAALLAVAADARAPDVRDVRDELARHKHLLQKEAQRPWRPADVQLPPPPTATATATPTTTPGLIPRFIGGAVVYGAQAVGYTIGTVQAVSGLVYALLASLVFNLVYILSATLYPPWAVSRNAASVVSVYLYELGAPVRYVAHAFYLLFVRWPMHALSSVMHIVYQAYVILGVAIILGALLGAFVGVLLCLENRFAGKGYQLPWVEKYRPRRLEDVVGNAQTVDRLRVIEENGNCPHLLVSGLPGIGKTTSVHCLAHALLGDAYKEAVLELNASDDRGIDVVRNKIKVFAQKKVSLPPGKHKIIILDETDSMTPGAQQALRRTMEIYANTTRFCFACNQSNKIIEPIQSRCAILRFGRVADDELLRRLVQICDAEKVEYADEGLAAIVFTAEGDMRQAVNNLQSTWTGQGFVSADNVFKVCDQPHPLVIREMLTACNKGDVDAALDKLDEVWTLGYSSLDIVTTLFRVVKTMDTLPEPVKLEYIREIGFTHMKTLEGVGTLLQLSGLVARLAQQAMNPKLFVV</sequence>
<dbReference type="PANTHER" id="PTHR11669">
    <property type="entry name" value="REPLICATION FACTOR C / DNA POLYMERASE III GAMMA-TAU SUBUNIT"/>
    <property type="match status" value="1"/>
</dbReference>
<evidence type="ECO:0000256" key="3">
    <source>
        <dbReference type="ARBA" id="ARBA00022705"/>
    </source>
</evidence>
<dbReference type="Gene3D" id="1.10.8.60">
    <property type="match status" value="1"/>
</dbReference>
<dbReference type="EMBL" id="CP119959">
    <property type="protein sequence ID" value="WFD38267.1"/>
    <property type="molecule type" value="Genomic_DNA"/>
</dbReference>
<dbReference type="GO" id="GO:0006281">
    <property type="term" value="P:DNA repair"/>
    <property type="evidence" value="ECO:0007669"/>
    <property type="project" value="TreeGrafter"/>
</dbReference>
<name>A0AAF0F0K0_9BASI</name>
<accession>A0AAF0F0K0</accession>
<evidence type="ECO:0000256" key="7">
    <source>
        <dbReference type="ARBA" id="ARBA00070186"/>
    </source>
</evidence>
<dbReference type="GO" id="GO:0016887">
    <property type="term" value="F:ATP hydrolysis activity"/>
    <property type="evidence" value="ECO:0007669"/>
    <property type="project" value="InterPro"/>
</dbReference>
<reference evidence="11" key="1">
    <citation type="submission" date="2023-03" db="EMBL/GenBank/DDBJ databases">
        <title>Mating type loci evolution in Malassezia.</title>
        <authorList>
            <person name="Coelho M.A."/>
        </authorList>
    </citation>
    <scope>NUCLEOTIDE SEQUENCE</scope>
    <source>
        <strain evidence="11">CBS 9431</strain>
    </source>
</reference>
<dbReference type="GO" id="GO:0031390">
    <property type="term" value="C:Ctf18 RFC-like complex"/>
    <property type="evidence" value="ECO:0007669"/>
    <property type="project" value="TreeGrafter"/>
</dbReference>
<evidence type="ECO:0000256" key="5">
    <source>
        <dbReference type="ARBA" id="ARBA00022840"/>
    </source>
</evidence>
<gene>
    <name evidence="11" type="primary">RFC4</name>
    <name evidence="11" type="ORF">MJAP1_001216</name>
</gene>
<protein>
    <recommendedName>
        <fullName evidence="7">Replication factor C subunit 4</fullName>
    </recommendedName>
</protein>
<dbReference type="RefSeq" id="XP_060121164.1">
    <property type="nucleotide sequence ID" value="XM_060265181.1"/>
</dbReference>
<dbReference type="InterPro" id="IPR013748">
    <property type="entry name" value="Rep_factorC_C"/>
</dbReference>
<dbReference type="FunFam" id="1.20.272.10:FF:000015">
    <property type="entry name" value="Replication factor C subunit 4"/>
    <property type="match status" value="1"/>
</dbReference>
<dbReference type="PANTHER" id="PTHR11669:SF5">
    <property type="entry name" value="REPLICATION FACTOR C SUBUNIT 2"/>
    <property type="match status" value="1"/>
</dbReference>
<dbReference type="InterPro" id="IPR047854">
    <property type="entry name" value="RFC_lid"/>
</dbReference>
<keyword evidence="12" id="KW-1185">Reference proteome</keyword>
<evidence type="ECO:0000256" key="6">
    <source>
        <dbReference type="ARBA" id="ARBA00023242"/>
    </source>
</evidence>